<reference evidence="1" key="1">
    <citation type="submission" date="2020-05" db="EMBL/GenBank/DDBJ databases">
        <title>Genomic Encyclopedia of Type Strains, Phase IV (KMG-V): Genome sequencing to study the core and pangenomes of soil and plant-associated prokaryotes.</title>
        <authorList>
            <person name="Whitman W."/>
        </authorList>
    </citation>
    <scope>NUCLEOTIDE SEQUENCE</scope>
    <source>
        <strain evidence="1">16F</strain>
    </source>
</reference>
<evidence type="ECO:0008006" key="3">
    <source>
        <dbReference type="Google" id="ProtNLM"/>
    </source>
</evidence>
<name>A0A8J8G7S6_9FLAO</name>
<comment type="caution">
    <text evidence="1">The sequence shown here is derived from an EMBL/GenBank/DDBJ whole genome shotgun (WGS) entry which is preliminary data.</text>
</comment>
<accession>A0A8J8G7S6</accession>
<keyword evidence="2" id="KW-1185">Reference proteome</keyword>
<evidence type="ECO:0000313" key="2">
    <source>
        <dbReference type="Proteomes" id="UP000610746"/>
    </source>
</evidence>
<dbReference type="PROSITE" id="PS51257">
    <property type="entry name" value="PROKAR_LIPOPROTEIN"/>
    <property type="match status" value="1"/>
</dbReference>
<gene>
    <name evidence="1" type="ORF">HNQ03_001818</name>
</gene>
<organism evidence="1 2">
    <name type="scientific">Frigoriflavimonas asaccharolytica</name>
    <dbReference type="NCBI Taxonomy" id="2735899"/>
    <lineage>
        <taxon>Bacteria</taxon>
        <taxon>Pseudomonadati</taxon>
        <taxon>Bacteroidota</taxon>
        <taxon>Flavobacteriia</taxon>
        <taxon>Flavobacteriales</taxon>
        <taxon>Weeksellaceae</taxon>
        <taxon>Frigoriflavimonas</taxon>
    </lineage>
</organism>
<dbReference type="AlphaFoldDB" id="A0A8J8G7S6"/>
<sequence length="163" mass="19621">MNLEKLVIYLFSFWMILSCSSNKTNTNELIGKKFTAKTENRRLEIKIIDTEDLEITNEFFCTNIDEKYRKIVFKKKYHRIQNSIILTDSIFNFNLPYFNNSNCLFLSEKYRSTKDRKIFDGRTMNSNQEELYSIWNIDTLKIIENKLIYLKKLKRGSKGYLFE</sequence>
<dbReference type="Proteomes" id="UP000610746">
    <property type="component" value="Unassembled WGS sequence"/>
</dbReference>
<evidence type="ECO:0000313" key="1">
    <source>
        <dbReference type="EMBL" id="NRS92738.1"/>
    </source>
</evidence>
<dbReference type="EMBL" id="JABSNO010000012">
    <property type="protein sequence ID" value="NRS92738.1"/>
    <property type="molecule type" value="Genomic_DNA"/>
</dbReference>
<protein>
    <recommendedName>
        <fullName evidence="3">Lipoprotein</fullName>
    </recommendedName>
</protein>
<proteinExistence type="predicted"/>
<dbReference type="RefSeq" id="WP_173779331.1">
    <property type="nucleotide sequence ID" value="NZ_JABSNO010000012.1"/>
</dbReference>